<evidence type="ECO:0008006" key="4">
    <source>
        <dbReference type="Google" id="ProtNLM"/>
    </source>
</evidence>
<protein>
    <recommendedName>
        <fullName evidence="4">Guanosine polyphosphate pyrophosphohydrolase</fullName>
    </recommendedName>
</protein>
<dbReference type="EMBL" id="BAABJP010000001">
    <property type="protein sequence ID" value="GAA5146143.1"/>
    <property type="molecule type" value="Genomic_DNA"/>
</dbReference>
<feature type="compositionally biased region" description="Basic and acidic residues" evidence="1">
    <location>
        <begin position="84"/>
        <end position="99"/>
    </location>
</feature>
<reference evidence="3" key="1">
    <citation type="journal article" date="2019" name="Int. J. Syst. Evol. Microbiol.">
        <title>The Global Catalogue of Microorganisms (GCM) 10K type strain sequencing project: providing services to taxonomists for standard genome sequencing and annotation.</title>
        <authorList>
            <consortium name="The Broad Institute Genomics Platform"/>
            <consortium name="The Broad Institute Genome Sequencing Center for Infectious Disease"/>
            <person name="Wu L."/>
            <person name="Ma J."/>
        </authorList>
    </citation>
    <scope>NUCLEOTIDE SEQUENCE [LARGE SCALE GENOMIC DNA]</scope>
    <source>
        <strain evidence="3">JCM 18303</strain>
    </source>
</reference>
<dbReference type="RefSeq" id="WP_345702498.1">
    <property type="nucleotide sequence ID" value="NZ_BAABJP010000001.1"/>
</dbReference>
<evidence type="ECO:0000313" key="2">
    <source>
        <dbReference type="EMBL" id="GAA5146143.1"/>
    </source>
</evidence>
<dbReference type="InterPro" id="IPR029068">
    <property type="entry name" value="Glyas_Bleomycin-R_OHBP_Dase"/>
</dbReference>
<name>A0ABP9PG99_9PSEU</name>
<proteinExistence type="predicted"/>
<sequence>MVRTRLLVLYTQRITECREFYTRLGLTFVREQHGIGPEHYAATLADGLVLELYPGTPERATGALRLGFELEPGGPAEGTGLAEGVHRDPDGRAVEVRVH</sequence>
<dbReference type="Gene3D" id="3.10.180.10">
    <property type="entry name" value="2,3-Dihydroxybiphenyl 1,2-Dioxygenase, domain 1"/>
    <property type="match status" value="1"/>
</dbReference>
<evidence type="ECO:0000313" key="3">
    <source>
        <dbReference type="Proteomes" id="UP001428817"/>
    </source>
</evidence>
<accession>A0ABP9PG99</accession>
<gene>
    <name evidence="2" type="ORF">GCM10023321_05150</name>
</gene>
<feature type="region of interest" description="Disordered" evidence="1">
    <location>
        <begin position="76"/>
        <end position="99"/>
    </location>
</feature>
<organism evidence="2 3">
    <name type="scientific">Pseudonocardia eucalypti</name>
    <dbReference type="NCBI Taxonomy" id="648755"/>
    <lineage>
        <taxon>Bacteria</taxon>
        <taxon>Bacillati</taxon>
        <taxon>Actinomycetota</taxon>
        <taxon>Actinomycetes</taxon>
        <taxon>Pseudonocardiales</taxon>
        <taxon>Pseudonocardiaceae</taxon>
        <taxon>Pseudonocardia</taxon>
    </lineage>
</organism>
<evidence type="ECO:0000256" key="1">
    <source>
        <dbReference type="SAM" id="MobiDB-lite"/>
    </source>
</evidence>
<keyword evidence="3" id="KW-1185">Reference proteome</keyword>
<dbReference type="SUPFAM" id="SSF54593">
    <property type="entry name" value="Glyoxalase/Bleomycin resistance protein/Dihydroxybiphenyl dioxygenase"/>
    <property type="match status" value="1"/>
</dbReference>
<comment type="caution">
    <text evidence="2">The sequence shown here is derived from an EMBL/GenBank/DDBJ whole genome shotgun (WGS) entry which is preliminary data.</text>
</comment>
<dbReference type="Proteomes" id="UP001428817">
    <property type="component" value="Unassembled WGS sequence"/>
</dbReference>